<organism evidence="3 4">
    <name type="scientific">Panicum hallii var. hallii</name>
    <dbReference type="NCBI Taxonomy" id="1504633"/>
    <lineage>
        <taxon>Eukaryota</taxon>
        <taxon>Viridiplantae</taxon>
        <taxon>Streptophyta</taxon>
        <taxon>Embryophyta</taxon>
        <taxon>Tracheophyta</taxon>
        <taxon>Spermatophyta</taxon>
        <taxon>Magnoliopsida</taxon>
        <taxon>Liliopsida</taxon>
        <taxon>Poales</taxon>
        <taxon>Poaceae</taxon>
        <taxon>PACMAD clade</taxon>
        <taxon>Panicoideae</taxon>
        <taxon>Panicodae</taxon>
        <taxon>Paniceae</taxon>
        <taxon>Panicinae</taxon>
        <taxon>Panicum</taxon>
        <taxon>Panicum sect. Panicum</taxon>
    </lineage>
</organism>
<proteinExistence type="predicted"/>
<dbReference type="EMBL" id="CM009751">
    <property type="protein sequence ID" value="PUZ66730.1"/>
    <property type="molecule type" value="Genomic_DNA"/>
</dbReference>
<protein>
    <recommendedName>
        <fullName evidence="5">Zinc finger GRF-type domain-containing protein</fullName>
    </recommendedName>
</protein>
<evidence type="ECO:0000256" key="2">
    <source>
        <dbReference type="SAM" id="Phobius"/>
    </source>
</evidence>
<keyword evidence="4" id="KW-1185">Reference proteome</keyword>
<evidence type="ECO:0000313" key="4">
    <source>
        <dbReference type="Proteomes" id="UP000244336"/>
    </source>
</evidence>
<reference evidence="3 4" key="1">
    <citation type="submission" date="2018-04" db="EMBL/GenBank/DDBJ databases">
        <title>WGS assembly of Panicum hallii var. hallii HAL2.</title>
        <authorList>
            <person name="Lovell J."/>
            <person name="Jenkins J."/>
            <person name="Lowry D."/>
            <person name="Mamidi S."/>
            <person name="Sreedasyam A."/>
            <person name="Weng X."/>
            <person name="Barry K."/>
            <person name="Bonette J."/>
            <person name="Campitelli B."/>
            <person name="Daum C."/>
            <person name="Gordon S."/>
            <person name="Gould B."/>
            <person name="Lipzen A."/>
            <person name="MacQueen A."/>
            <person name="Palacio-Mejia J."/>
            <person name="Plott C."/>
            <person name="Shakirov E."/>
            <person name="Shu S."/>
            <person name="Yoshinaga Y."/>
            <person name="Zane M."/>
            <person name="Rokhsar D."/>
            <person name="Grimwood J."/>
            <person name="Schmutz J."/>
            <person name="Juenger T."/>
        </authorList>
    </citation>
    <scope>NUCLEOTIDE SEQUENCE [LARGE SCALE GENOMIC DNA]</scope>
    <source>
        <strain evidence="4">cv. HAL2</strain>
    </source>
</reference>
<keyword evidence="2" id="KW-0472">Membrane</keyword>
<dbReference type="Proteomes" id="UP000244336">
    <property type="component" value="Chromosome 3"/>
</dbReference>
<keyword evidence="2" id="KW-0812">Transmembrane</keyword>
<dbReference type="Gramene" id="PUZ66730">
    <property type="protein sequence ID" value="PUZ66730"/>
    <property type="gene ID" value="GQ55_3G355500"/>
</dbReference>
<feature type="region of interest" description="Disordered" evidence="1">
    <location>
        <begin position="1"/>
        <end position="21"/>
    </location>
</feature>
<sequence length="158" mass="17865">MHVQSMSRGSRAASTSSGQGRGWQELPLIHCQECGLQVIRIESKKIGTLGQIFYKCPNNVKLILDDPTSCPMFKSEAEYRSMLEHGLGAECEHSWPYRSQDMEWFRQDVIQLKQCVLEMKQEIRDIGKRAFVVDKSCVLVACAACFLGVILGMMCSRN</sequence>
<keyword evidence="2" id="KW-1133">Transmembrane helix</keyword>
<dbReference type="AlphaFoldDB" id="A0A2T7EFX4"/>
<evidence type="ECO:0000256" key="1">
    <source>
        <dbReference type="SAM" id="MobiDB-lite"/>
    </source>
</evidence>
<accession>A0A2T7EFX4</accession>
<dbReference type="OrthoDB" id="662982at2759"/>
<evidence type="ECO:0000313" key="3">
    <source>
        <dbReference type="EMBL" id="PUZ66730.1"/>
    </source>
</evidence>
<evidence type="ECO:0008006" key="5">
    <source>
        <dbReference type="Google" id="ProtNLM"/>
    </source>
</evidence>
<name>A0A2T7EFX4_9POAL</name>
<feature type="compositionally biased region" description="Low complexity" evidence="1">
    <location>
        <begin position="1"/>
        <end position="18"/>
    </location>
</feature>
<feature type="transmembrane region" description="Helical" evidence="2">
    <location>
        <begin position="136"/>
        <end position="154"/>
    </location>
</feature>
<gene>
    <name evidence="3" type="ORF">GQ55_3G355500</name>
</gene>